<evidence type="ECO:0000256" key="1">
    <source>
        <dbReference type="SAM" id="MobiDB-lite"/>
    </source>
</evidence>
<evidence type="ECO:0000313" key="3">
    <source>
        <dbReference type="Proteomes" id="UP000603453"/>
    </source>
</evidence>
<keyword evidence="3" id="KW-1185">Reference proteome</keyword>
<protein>
    <submittedName>
        <fullName evidence="2">Uncharacterized protein</fullName>
    </submittedName>
</protein>
<organism evidence="2 3">
    <name type="scientific">Mucor saturninus</name>
    <dbReference type="NCBI Taxonomy" id="64648"/>
    <lineage>
        <taxon>Eukaryota</taxon>
        <taxon>Fungi</taxon>
        <taxon>Fungi incertae sedis</taxon>
        <taxon>Mucoromycota</taxon>
        <taxon>Mucoromycotina</taxon>
        <taxon>Mucoromycetes</taxon>
        <taxon>Mucorales</taxon>
        <taxon>Mucorineae</taxon>
        <taxon>Mucoraceae</taxon>
        <taxon>Mucor</taxon>
    </lineage>
</organism>
<feature type="compositionally biased region" description="Low complexity" evidence="1">
    <location>
        <begin position="68"/>
        <end position="82"/>
    </location>
</feature>
<dbReference type="Proteomes" id="UP000603453">
    <property type="component" value="Unassembled WGS sequence"/>
</dbReference>
<proteinExistence type="predicted"/>
<dbReference type="EMBL" id="JAEPRD010000029">
    <property type="protein sequence ID" value="KAG2206723.1"/>
    <property type="molecule type" value="Genomic_DNA"/>
</dbReference>
<feature type="region of interest" description="Disordered" evidence="1">
    <location>
        <begin position="362"/>
        <end position="389"/>
    </location>
</feature>
<feature type="compositionally biased region" description="Polar residues" evidence="1">
    <location>
        <begin position="92"/>
        <end position="113"/>
    </location>
</feature>
<feature type="compositionally biased region" description="Low complexity" evidence="1">
    <location>
        <begin position="364"/>
        <end position="375"/>
    </location>
</feature>
<dbReference type="AlphaFoldDB" id="A0A8H7V7Y8"/>
<evidence type="ECO:0000313" key="2">
    <source>
        <dbReference type="EMBL" id="KAG2206723.1"/>
    </source>
</evidence>
<feature type="compositionally biased region" description="Basic residues" evidence="1">
    <location>
        <begin position="49"/>
        <end position="67"/>
    </location>
</feature>
<accession>A0A8H7V7Y8</accession>
<gene>
    <name evidence="2" type="ORF">INT47_003665</name>
</gene>
<name>A0A8H7V7Y8_9FUNG</name>
<feature type="region of interest" description="Disordered" evidence="1">
    <location>
        <begin position="49"/>
        <end position="137"/>
    </location>
</feature>
<sequence length="477" mass="53366">MLFKIAGKLFKVAFLVANPLNYCNGRKESTFASAKEELRKVKELTRRHRRFLRRFRPRRYRNSRRRSSSSSGSSNSSNSSRNLRQRSRTNSPSCPNNELPSVSTNLSDNTSTESSKKDVDTSSTAGRAPLSAEAQARRTAYNKKKALIILKNAAAKVQEKKTTAELSHLAVVPNIKKGAIPLEFAVKVSSAAPNVDYTSSTAPSSLITASSIAENTTEASSLTSSVGKNAKVTCKSLADTDPEKEINDDELMRTSNKVWEDLVADVLNDEAVKKLKEEAERRLQEEANTAVPKTKQQIPTAIPQKKQNNKEILQTKSGVLNHQKECVINTASDMDDDAEFQKMFLVLTQKEDVCSICKEKYDDSSSCSDQASNSSPLEETATEESQKKFEQEKEFLQKQEDFLMLQQNALEAQNEQNQMFNQLFLEEAKETANFRGVVIRISNDKQRYEEETNRIYIICGSMACFAALIATHTIIKL</sequence>
<reference evidence="2" key="1">
    <citation type="submission" date="2020-12" db="EMBL/GenBank/DDBJ databases">
        <title>Metabolic potential, ecology and presence of endohyphal bacteria is reflected in genomic diversity of Mucoromycotina.</title>
        <authorList>
            <person name="Muszewska A."/>
            <person name="Okrasinska A."/>
            <person name="Steczkiewicz K."/>
            <person name="Drgas O."/>
            <person name="Orlowska M."/>
            <person name="Perlinska-Lenart U."/>
            <person name="Aleksandrzak-Piekarczyk T."/>
            <person name="Szatraj K."/>
            <person name="Zielenkiewicz U."/>
            <person name="Pilsyk S."/>
            <person name="Malc E."/>
            <person name="Mieczkowski P."/>
            <person name="Kruszewska J.S."/>
            <person name="Biernat P."/>
            <person name="Pawlowska J."/>
        </authorList>
    </citation>
    <scope>NUCLEOTIDE SEQUENCE</scope>
    <source>
        <strain evidence="2">WA0000017839</strain>
    </source>
</reference>
<comment type="caution">
    <text evidence="2">The sequence shown here is derived from an EMBL/GenBank/DDBJ whole genome shotgun (WGS) entry which is preliminary data.</text>
</comment>